<feature type="domain" description="DUF1858" evidence="1">
    <location>
        <begin position="10"/>
        <end position="58"/>
    </location>
</feature>
<dbReference type="EMBL" id="DSMR01000016">
    <property type="protein sequence ID" value="HET46593.1"/>
    <property type="molecule type" value="Genomic_DNA"/>
</dbReference>
<dbReference type="Pfam" id="PF08984">
    <property type="entry name" value="DUF1858"/>
    <property type="match status" value="1"/>
</dbReference>
<dbReference type="EMBL" id="DSHW01000180">
    <property type="protein sequence ID" value="HEQ88255.1"/>
    <property type="molecule type" value="Genomic_DNA"/>
</dbReference>
<name>A0A7C2S646_9BACT</name>
<accession>A0A7C2S646</accession>
<dbReference type="OrthoDB" id="5397989at2"/>
<dbReference type="InterPro" id="IPR015077">
    <property type="entry name" value="DUF1858"/>
</dbReference>
<comment type="caution">
    <text evidence="3">The sequence shown here is derived from an EMBL/GenBank/DDBJ whole genome shotgun (WGS) entry which is preliminary data.</text>
</comment>
<evidence type="ECO:0000313" key="3">
    <source>
        <dbReference type="EMBL" id="HET46593.1"/>
    </source>
</evidence>
<dbReference type="AlphaFoldDB" id="A0A7C2S646"/>
<dbReference type="RefSeq" id="WP_081799936.1">
    <property type="nucleotide sequence ID" value="NZ_JMFG01000011.1"/>
</dbReference>
<reference evidence="3" key="1">
    <citation type="journal article" date="2020" name="mSystems">
        <title>Genome- and Community-Level Interaction Insights into Carbon Utilization and Element Cycling Functions of Hydrothermarchaeota in Hydrothermal Sediment.</title>
        <authorList>
            <person name="Zhou Z."/>
            <person name="Liu Y."/>
            <person name="Xu W."/>
            <person name="Pan J."/>
            <person name="Luo Z.H."/>
            <person name="Li M."/>
        </authorList>
    </citation>
    <scope>NUCLEOTIDE SEQUENCE [LARGE SCALE GENOMIC DNA]</scope>
    <source>
        <strain evidence="2">SpSt-186</strain>
        <strain evidence="3">SpSt-299</strain>
    </source>
</reference>
<dbReference type="Gene3D" id="1.10.3910.10">
    <property type="entry name" value="SP0561-like"/>
    <property type="match status" value="1"/>
</dbReference>
<dbReference type="SUPFAM" id="SSF140683">
    <property type="entry name" value="SP0561-like"/>
    <property type="match status" value="1"/>
</dbReference>
<dbReference type="InterPro" id="IPR023883">
    <property type="entry name" value="CHP03980_redox-disulphide"/>
</dbReference>
<dbReference type="NCBIfam" id="TIGR03980">
    <property type="entry name" value="prismane_assoc"/>
    <property type="match status" value="1"/>
</dbReference>
<gene>
    <name evidence="2" type="ORF">ENP06_02460</name>
    <name evidence="3" type="ORF">ENQ31_00270</name>
</gene>
<evidence type="ECO:0000259" key="1">
    <source>
        <dbReference type="Pfam" id="PF08984"/>
    </source>
</evidence>
<protein>
    <submittedName>
        <fullName evidence="3">DUF1858 domain-containing protein</fullName>
    </submittedName>
</protein>
<dbReference type="InterPro" id="IPR038062">
    <property type="entry name" value="ScdA-like_N_sf"/>
</dbReference>
<sequence length="77" mass="8164">MGECLVDRRWTVAELLALYPQAASVFTRHAMACVGCDLSRFDTLAMVAATYGLSWEAFAAELAEALSSAQAASSSTT</sequence>
<organism evidence="3">
    <name type="scientific">Thermoanaerobaculum aquaticum</name>
    <dbReference type="NCBI Taxonomy" id="1312852"/>
    <lineage>
        <taxon>Bacteria</taxon>
        <taxon>Pseudomonadati</taxon>
        <taxon>Acidobacteriota</taxon>
        <taxon>Thermoanaerobaculia</taxon>
        <taxon>Thermoanaerobaculales</taxon>
        <taxon>Thermoanaerobaculaceae</taxon>
        <taxon>Thermoanaerobaculum</taxon>
    </lineage>
</organism>
<proteinExistence type="predicted"/>
<evidence type="ECO:0000313" key="2">
    <source>
        <dbReference type="EMBL" id="HEQ88255.1"/>
    </source>
</evidence>